<evidence type="ECO:0000256" key="2">
    <source>
        <dbReference type="ARBA" id="ARBA00007186"/>
    </source>
</evidence>
<dbReference type="EC" id="3.2.1.55" evidence="4"/>
<feature type="domain" description="Alpha-L-arabinofuranosidase C-terminal" evidence="8">
    <location>
        <begin position="291"/>
        <end position="496"/>
    </location>
</feature>
<keyword evidence="7" id="KW-0326">Glycosidase</keyword>
<dbReference type="EMBL" id="JAAGWZ010000004">
    <property type="protein sequence ID" value="NEM92144.1"/>
    <property type="molecule type" value="Genomic_DNA"/>
</dbReference>
<dbReference type="AlphaFoldDB" id="A0A7C9TT41"/>
<dbReference type="Proteomes" id="UP000479756">
    <property type="component" value="Unassembled WGS sequence"/>
</dbReference>
<dbReference type="PANTHER" id="PTHR43576:SF3">
    <property type="entry name" value="ALPHA-L-ARABINOFURANOSIDASE C"/>
    <property type="match status" value="1"/>
</dbReference>
<proteinExistence type="inferred from homology"/>
<evidence type="ECO:0000256" key="4">
    <source>
        <dbReference type="ARBA" id="ARBA00012670"/>
    </source>
</evidence>
<dbReference type="InterPro" id="IPR013780">
    <property type="entry name" value="Glyco_hydro_b"/>
</dbReference>
<name>A0A7C9TT41_9MICO</name>
<comment type="catalytic activity">
    <reaction evidence="1">
        <text>Hydrolysis of terminal non-reducing alpha-L-arabinofuranoside residues in alpha-L-arabinosides.</text>
        <dbReference type="EC" id="3.2.1.55"/>
    </reaction>
</comment>
<evidence type="ECO:0000256" key="5">
    <source>
        <dbReference type="ARBA" id="ARBA00022801"/>
    </source>
</evidence>
<sequence>MPSAHLTLDPHFTVGVVDRRVFGGFVEHLGRCVYDGIYEPGHPTADADGFREDVLALVRELGVSTIRYPGGNFVSGFRWEDSVGPKEKRPVRADLAWHSIETNQVGIDEFGRWLDKAGSDLMYAVNLGTRGVLEALDVLEYTNVRGGTTLSDARIANGRTEPYGVKMWCLGNEMDGPWQLGHRSAEDYGKIASQTAKAMRQLDPSVELVVCGSSSAQMPTFGAWEHTVLEHSYDDVDFISCHAYYEELGGDTGSFLASAVNMDHFIESVVATADAVGAALKSTKKINISFDEWNVWYISRYHEVDRITDIEEWPVAPRLLEDSYSVLDAVVVGNLLISLLKHADRVTSASLAQLVNVIAPIMTEPGGDTWRQTTFFPFAITSRLATGSALELKLDSDSYETAQYGTVPTVDAVATHDAEAGTTAIFLVNRSIDAPTTVTIDVSGLGDVRIAETHLLADDDIYAKNTLDHQDRVGTTENSTAVVTGGTLTVTLPAVSWTAISLVA</sequence>
<evidence type="ECO:0000256" key="7">
    <source>
        <dbReference type="ARBA" id="ARBA00023295"/>
    </source>
</evidence>
<comment type="subunit">
    <text evidence="3">Homohexamer; trimer of dimers.</text>
</comment>
<evidence type="ECO:0000256" key="3">
    <source>
        <dbReference type="ARBA" id="ARBA00011165"/>
    </source>
</evidence>
<dbReference type="GO" id="GO:0046373">
    <property type="term" value="P:L-arabinose metabolic process"/>
    <property type="evidence" value="ECO:0007669"/>
    <property type="project" value="InterPro"/>
</dbReference>
<dbReference type="InterPro" id="IPR010720">
    <property type="entry name" value="Alpha-L-AF_C"/>
</dbReference>
<dbReference type="InterPro" id="IPR017853">
    <property type="entry name" value="GH"/>
</dbReference>
<evidence type="ECO:0000259" key="8">
    <source>
        <dbReference type="SMART" id="SM00813"/>
    </source>
</evidence>
<dbReference type="SUPFAM" id="SSF51445">
    <property type="entry name" value="(Trans)glycosidases"/>
    <property type="match status" value="1"/>
</dbReference>
<dbReference type="SMART" id="SM00813">
    <property type="entry name" value="Alpha-L-AF_C"/>
    <property type="match status" value="1"/>
</dbReference>
<comment type="caution">
    <text evidence="9">The sequence shown here is derived from an EMBL/GenBank/DDBJ whole genome shotgun (WGS) entry which is preliminary data.</text>
</comment>
<dbReference type="RefSeq" id="WP_163474206.1">
    <property type="nucleotide sequence ID" value="NZ_JAAGWZ010000004.1"/>
</dbReference>
<dbReference type="GO" id="GO:0000272">
    <property type="term" value="P:polysaccharide catabolic process"/>
    <property type="evidence" value="ECO:0007669"/>
    <property type="project" value="TreeGrafter"/>
</dbReference>
<dbReference type="Gene3D" id="2.60.40.1180">
    <property type="entry name" value="Golgi alpha-mannosidase II"/>
    <property type="match status" value="1"/>
</dbReference>
<dbReference type="PANTHER" id="PTHR43576">
    <property type="entry name" value="ALPHA-L-ARABINOFURANOSIDASE C-RELATED"/>
    <property type="match status" value="1"/>
</dbReference>
<comment type="similarity">
    <text evidence="2">Belongs to the glycosyl hydrolase 51 family.</text>
</comment>
<dbReference type="Pfam" id="PF22848">
    <property type="entry name" value="ASD1_dom"/>
    <property type="match status" value="1"/>
</dbReference>
<evidence type="ECO:0000313" key="9">
    <source>
        <dbReference type="EMBL" id="NEM92144.1"/>
    </source>
</evidence>
<keyword evidence="6" id="KW-0119">Carbohydrate metabolism</keyword>
<dbReference type="Pfam" id="PF06964">
    <property type="entry name" value="Alpha-L-AF_C"/>
    <property type="match status" value="1"/>
</dbReference>
<evidence type="ECO:0000256" key="1">
    <source>
        <dbReference type="ARBA" id="ARBA00001462"/>
    </source>
</evidence>
<keyword evidence="10" id="KW-1185">Reference proteome</keyword>
<accession>A0A7C9TT41</accession>
<dbReference type="InterPro" id="IPR055235">
    <property type="entry name" value="ASD1_cat"/>
</dbReference>
<organism evidence="9 10">
    <name type="scientific">Galbitalea soli</name>
    <dbReference type="NCBI Taxonomy" id="1268042"/>
    <lineage>
        <taxon>Bacteria</taxon>
        <taxon>Bacillati</taxon>
        <taxon>Actinomycetota</taxon>
        <taxon>Actinomycetes</taxon>
        <taxon>Micrococcales</taxon>
        <taxon>Microbacteriaceae</taxon>
        <taxon>Galbitalea</taxon>
    </lineage>
</organism>
<dbReference type="Gene3D" id="3.20.20.80">
    <property type="entry name" value="Glycosidases"/>
    <property type="match status" value="1"/>
</dbReference>
<evidence type="ECO:0000256" key="6">
    <source>
        <dbReference type="ARBA" id="ARBA00023277"/>
    </source>
</evidence>
<gene>
    <name evidence="9" type="ORF">G3T37_12345</name>
</gene>
<keyword evidence="5" id="KW-0378">Hydrolase</keyword>
<evidence type="ECO:0000313" key="10">
    <source>
        <dbReference type="Proteomes" id="UP000479756"/>
    </source>
</evidence>
<dbReference type="GO" id="GO:0046556">
    <property type="term" value="F:alpha-L-arabinofuranosidase activity"/>
    <property type="evidence" value="ECO:0007669"/>
    <property type="project" value="UniProtKB-EC"/>
</dbReference>
<protein>
    <recommendedName>
        <fullName evidence="4">non-reducing end alpha-L-arabinofuranosidase</fullName>
        <ecNumber evidence="4">3.2.1.55</ecNumber>
    </recommendedName>
</protein>
<reference evidence="9 10" key="1">
    <citation type="journal article" date="2014" name="Int. J. Syst. Evol. Microbiol.">
        <title>Description of Galbitalea soli gen. nov., sp. nov., and Frondihabitans sucicola sp. nov.</title>
        <authorList>
            <person name="Kim S.J."/>
            <person name="Lim J.M."/>
            <person name="Ahn J.H."/>
            <person name="Weon H.Y."/>
            <person name="Hamada M."/>
            <person name="Suzuki K."/>
            <person name="Ahn T.Y."/>
            <person name="Kwon S.W."/>
        </authorList>
    </citation>
    <scope>NUCLEOTIDE SEQUENCE [LARGE SCALE GENOMIC DNA]</scope>
    <source>
        <strain evidence="9 10">NBRC 108727</strain>
    </source>
</reference>
<dbReference type="SUPFAM" id="SSF51011">
    <property type="entry name" value="Glycosyl hydrolase domain"/>
    <property type="match status" value="1"/>
</dbReference>